<evidence type="ECO:0000313" key="2">
    <source>
        <dbReference type="Proteomes" id="UP001492380"/>
    </source>
</evidence>
<organism evidence="1 2">
    <name type="scientific">Phyllosticta capitalensis</name>
    <dbReference type="NCBI Taxonomy" id="121624"/>
    <lineage>
        <taxon>Eukaryota</taxon>
        <taxon>Fungi</taxon>
        <taxon>Dikarya</taxon>
        <taxon>Ascomycota</taxon>
        <taxon>Pezizomycotina</taxon>
        <taxon>Dothideomycetes</taxon>
        <taxon>Dothideomycetes incertae sedis</taxon>
        <taxon>Botryosphaeriales</taxon>
        <taxon>Phyllostictaceae</taxon>
        <taxon>Phyllosticta</taxon>
    </lineage>
</organism>
<sequence length="152" mass="16436">MSLPNSALLSAFRCLSKAFPPQARAPAATTTAQQPPFAGTFPSDGPSPFFSPISLTTRLRPHIRTFLDLCTHTDGTARRRTHALPHLLPTPHLANTNAEAVRTGRLSFVIRHHSPLLAFPSVESQQVRGCVRSERACGANASWDPSAHSASY</sequence>
<accession>A0ABR1Z4E1</accession>
<name>A0ABR1Z4E1_9PEZI</name>
<dbReference type="EMBL" id="JBBWRZ010000001">
    <property type="protein sequence ID" value="KAK8247277.1"/>
    <property type="molecule type" value="Genomic_DNA"/>
</dbReference>
<evidence type="ECO:0000313" key="1">
    <source>
        <dbReference type="EMBL" id="KAK8247277.1"/>
    </source>
</evidence>
<comment type="caution">
    <text evidence="1">The sequence shown here is derived from an EMBL/GenBank/DDBJ whole genome shotgun (WGS) entry which is preliminary data.</text>
</comment>
<proteinExistence type="predicted"/>
<gene>
    <name evidence="1" type="ORF">HDK90DRAFT_37790</name>
</gene>
<dbReference type="Proteomes" id="UP001492380">
    <property type="component" value="Unassembled WGS sequence"/>
</dbReference>
<keyword evidence="2" id="KW-1185">Reference proteome</keyword>
<reference evidence="1 2" key="1">
    <citation type="submission" date="2024-04" db="EMBL/GenBank/DDBJ databases">
        <title>Phyllosticta paracitricarpa is synonymous to the EU quarantine fungus P. citricarpa based on phylogenomic analyses.</title>
        <authorList>
            <consortium name="Lawrence Berkeley National Laboratory"/>
            <person name="Van Ingen-Buijs V.A."/>
            <person name="Van Westerhoven A.C."/>
            <person name="Haridas S."/>
            <person name="Skiadas P."/>
            <person name="Martin F."/>
            <person name="Groenewald J.Z."/>
            <person name="Crous P.W."/>
            <person name="Seidl M.F."/>
        </authorList>
    </citation>
    <scope>NUCLEOTIDE SEQUENCE [LARGE SCALE GENOMIC DNA]</scope>
    <source>
        <strain evidence="1 2">CBS 123374</strain>
    </source>
</reference>
<protein>
    <submittedName>
        <fullName evidence="1">Uncharacterized protein</fullName>
    </submittedName>
</protein>